<proteinExistence type="predicted"/>
<feature type="transmembrane region" description="Helical" evidence="1">
    <location>
        <begin position="20"/>
        <end position="42"/>
    </location>
</feature>
<evidence type="ECO:0008006" key="4">
    <source>
        <dbReference type="Google" id="ProtNLM"/>
    </source>
</evidence>
<accession>A0AAP0JJM8</accession>
<gene>
    <name evidence="2" type="ORF">Syun_014031</name>
</gene>
<dbReference type="Proteomes" id="UP001420932">
    <property type="component" value="Unassembled WGS sequence"/>
</dbReference>
<name>A0AAP0JJM8_9MAGN</name>
<dbReference type="AlphaFoldDB" id="A0AAP0JJM8"/>
<comment type="caution">
    <text evidence="2">The sequence shown here is derived from an EMBL/GenBank/DDBJ whole genome shotgun (WGS) entry which is preliminary data.</text>
</comment>
<keyword evidence="3" id="KW-1185">Reference proteome</keyword>
<protein>
    <recommendedName>
        <fullName evidence="4">Transmembrane protein</fullName>
    </recommendedName>
</protein>
<evidence type="ECO:0000313" key="3">
    <source>
        <dbReference type="Proteomes" id="UP001420932"/>
    </source>
</evidence>
<sequence>MELATWRWERTPSLNPMPTLKWFLFPLLPLVHFVVLTLFALLKLLLAVCPLRPPPFCPSGSPHRHPFLSRNPNPAHRPSLSALPFTVCPETLTLPSTLTSRLLSPLVVPGVLASSLSVSSSASLASLCPVGSRSAVVRPALSVLYSAVP</sequence>
<dbReference type="EMBL" id="JBBNAF010000006">
    <property type="protein sequence ID" value="KAK9134701.1"/>
    <property type="molecule type" value="Genomic_DNA"/>
</dbReference>
<evidence type="ECO:0000256" key="1">
    <source>
        <dbReference type="SAM" id="Phobius"/>
    </source>
</evidence>
<organism evidence="2 3">
    <name type="scientific">Stephania yunnanensis</name>
    <dbReference type="NCBI Taxonomy" id="152371"/>
    <lineage>
        <taxon>Eukaryota</taxon>
        <taxon>Viridiplantae</taxon>
        <taxon>Streptophyta</taxon>
        <taxon>Embryophyta</taxon>
        <taxon>Tracheophyta</taxon>
        <taxon>Spermatophyta</taxon>
        <taxon>Magnoliopsida</taxon>
        <taxon>Ranunculales</taxon>
        <taxon>Menispermaceae</taxon>
        <taxon>Menispermoideae</taxon>
        <taxon>Cissampelideae</taxon>
        <taxon>Stephania</taxon>
    </lineage>
</organism>
<keyword evidence="1" id="KW-0812">Transmembrane</keyword>
<keyword evidence="1" id="KW-0472">Membrane</keyword>
<reference evidence="2 3" key="1">
    <citation type="submission" date="2024-01" db="EMBL/GenBank/DDBJ databases">
        <title>Genome assemblies of Stephania.</title>
        <authorList>
            <person name="Yang L."/>
        </authorList>
    </citation>
    <scope>NUCLEOTIDE SEQUENCE [LARGE SCALE GENOMIC DNA]</scope>
    <source>
        <strain evidence="2">YNDBR</strain>
        <tissue evidence="2">Leaf</tissue>
    </source>
</reference>
<evidence type="ECO:0000313" key="2">
    <source>
        <dbReference type="EMBL" id="KAK9134701.1"/>
    </source>
</evidence>
<keyword evidence="1" id="KW-1133">Transmembrane helix</keyword>